<keyword evidence="2" id="KW-1185">Reference proteome</keyword>
<dbReference type="GeneID" id="101669920"/>
<dbReference type="CTD" id="55559"/>
<dbReference type="PANTHER" id="PTHR14352:SF2">
    <property type="entry name" value="HAUS AUGMIN-LIKE COMPLEX SUBUNIT 7"/>
    <property type="match status" value="1"/>
</dbReference>
<proteinExistence type="predicted"/>
<feature type="compositionally biased region" description="Basic and acidic residues" evidence="1">
    <location>
        <begin position="386"/>
        <end position="398"/>
    </location>
</feature>
<feature type="region of interest" description="Disordered" evidence="1">
    <location>
        <begin position="365"/>
        <end position="423"/>
    </location>
</feature>
<dbReference type="GO" id="GO:0051011">
    <property type="term" value="F:microtubule minus-end binding"/>
    <property type="evidence" value="ECO:0007669"/>
    <property type="project" value="TreeGrafter"/>
</dbReference>
<dbReference type="KEGG" id="mpuf:101669920"/>
<evidence type="ECO:0000313" key="2">
    <source>
        <dbReference type="Proteomes" id="UP000000715"/>
    </source>
</evidence>
<protein>
    <submittedName>
        <fullName evidence="3">HAUS augmin-like complex subunit 7 isoform X1</fullName>
    </submittedName>
</protein>
<evidence type="ECO:0000256" key="1">
    <source>
        <dbReference type="SAM" id="MobiDB-lite"/>
    </source>
</evidence>
<dbReference type="GO" id="GO:0070652">
    <property type="term" value="C:HAUS complex"/>
    <property type="evidence" value="ECO:0007669"/>
    <property type="project" value="TreeGrafter"/>
</dbReference>
<name>A0A8U0NET4_MUSPF</name>
<dbReference type="GO" id="GO:0051225">
    <property type="term" value="P:spindle assembly"/>
    <property type="evidence" value="ECO:0007669"/>
    <property type="project" value="TreeGrafter"/>
</dbReference>
<gene>
    <name evidence="3" type="primary">HAUS7</name>
</gene>
<dbReference type="InterPro" id="IPR029711">
    <property type="entry name" value="Haus7-like"/>
</dbReference>
<sequence length="423" mass="46517">MAGVGGGVRGGGYKNDGDEGDEGVLQAAVQVFAKLKDLKCPVLEGLYITEPTTIQELLCSPSKYRLEILEWICVRVCPSWQDKFSSLKGAPVEVKVQEMVKLGHELMLCGLDDQELVKGRACAQKQLHLLDQLLDAVRSLTVGYSSCSSVKEHLEGTREKNEALLGELFSGPRLQTLLSPECDLWPLDMQPLLDQQSTDWPRASPPVQPEEGKVTELAGKLQESAAKLQMLRAECFAQHKQGAAVSAADPSTLDQKLRLVISDFHQLVVAFLQVYDDELGECCPRPGPYLHPCGPIIQAVYQTLTSCSQLLKAVVEVTDTSAKAVEMAKRQQGEQICWGSSNSVMSLEPLLGNAVQDVGRRCLQQSEARPAQQLPRPSLPSVAQHHGTEKKDLEKSFRNESFPAHSNLENHEKTTKRKTSKDP</sequence>
<reference evidence="3" key="1">
    <citation type="submission" date="2025-08" db="UniProtKB">
        <authorList>
            <consortium name="RefSeq"/>
        </authorList>
    </citation>
    <scope>IDENTIFICATION</scope>
    <source>
        <tissue evidence="3">Brain</tissue>
    </source>
</reference>
<dbReference type="PANTHER" id="PTHR14352">
    <property type="entry name" value="HAUS AUGMIN-LIKE COMPLEX SUBUNIT 7"/>
    <property type="match status" value="1"/>
</dbReference>
<dbReference type="AlphaFoldDB" id="A0A8U0NET4"/>
<dbReference type="RefSeq" id="XP_004779389.1">
    <property type="nucleotide sequence ID" value="XM_004779332.3"/>
</dbReference>
<dbReference type="GO" id="GO:0031023">
    <property type="term" value="P:microtubule organizing center organization"/>
    <property type="evidence" value="ECO:0007669"/>
    <property type="project" value="TreeGrafter"/>
</dbReference>
<accession>A0A8U0NET4</accession>
<dbReference type="Proteomes" id="UP000000715">
    <property type="component" value="Unplaced"/>
</dbReference>
<evidence type="ECO:0000313" key="3">
    <source>
        <dbReference type="RefSeq" id="XP_004779389.1"/>
    </source>
</evidence>
<dbReference type="OrthoDB" id="6435999at2759"/>
<feature type="compositionally biased region" description="Basic residues" evidence="1">
    <location>
        <begin position="414"/>
        <end position="423"/>
    </location>
</feature>
<organism evidence="2 3">
    <name type="scientific">Mustela putorius furo</name>
    <name type="common">European domestic ferret</name>
    <name type="synonym">Mustela furo</name>
    <dbReference type="NCBI Taxonomy" id="9669"/>
    <lineage>
        <taxon>Eukaryota</taxon>
        <taxon>Metazoa</taxon>
        <taxon>Chordata</taxon>
        <taxon>Craniata</taxon>
        <taxon>Vertebrata</taxon>
        <taxon>Euteleostomi</taxon>
        <taxon>Mammalia</taxon>
        <taxon>Eutheria</taxon>
        <taxon>Laurasiatheria</taxon>
        <taxon>Carnivora</taxon>
        <taxon>Caniformia</taxon>
        <taxon>Musteloidea</taxon>
        <taxon>Mustelidae</taxon>
        <taxon>Mustelinae</taxon>
        <taxon>Mustela</taxon>
    </lineage>
</organism>